<dbReference type="InterPro" id="IPR045079">
    <property type="entry name" value="Oxoprolinase-like"/>
</dbReference>
<dbReference type="RefSeq" id="WP_253772225.1">
    <property type="nucleotide sequence ID" value="NZ_JAMTCK010000007.1"/>
</dbReference>
<sequence length="516" mass="53099">MHIGIDVGGTNTDAVLMRGRTVLAAVKTSTTADVTSGIVSALDGLQRQRAFDPGQVHAVMIGTTHFINALIEARRLAPTAAVRLGLPATASLPPMVDWPEHLVGAINGRSYLCHGGHEFDGRHIAELDEAELRAAAADMAAHGVRSVAITSVFSPVNAEFEARAAELLAAELPGVALSLSHEIGRIGLLERENATVINAALRELAAHIVDGLAASVAGAGITAPLYLSQNDGTLMDVDFARRYPVATFASGPTNSMRGATVLSGVDTCAVVDVGGTTSDVGVLQRGFPREATTEVSVAGVRTNFRMPDVLSIGIGGGSLVRGQADAVTVGPDSVGYELTSRALVFGGDTLTATDIAVAAGAAEVGDPGLVAHLDRGLVRAALDRIAADVADVVERMRTSAEPLPVVAVGGGSILLPDELADGGRVHRPEHYAVANAIGAAIAQVGGEVDRVFAVEPGRREAVLDEARQEAVDRAVAAGATPGSVTIVDFDEVPIPYLPGNATRVRVKAVGDLKVED</sequence>
<dbReference type="InterPro" id="IPR002821">
    <property type="entry name" value="Hydantoinase_A"/>
</dbReference>
<evidence type="ECO:0000313" key="3">
    <source>
        <dbReference type="EMBL" id="MCP2166393.1"/>
    </source>
</evidence>
<feature type="domain" description="Hydantoinase/oxoprolinase N-terminal" evidence="2">
    <location>
        <begin position="2"/>
        <end position="170"/>
    </location>
</feature>
<evidence type="ECO:0000313" key="4">
    <source>
        <dbReference type="Proteomes" id="UP001206128"/>
    </source>
</evidence>
<dbReference type="InterPro" id="IPR043129">
    <property type="entry name" value="ATPase_NBD"/>
</dbReference>
<feature type="domain" description="Hydantoinase A/oxoprolinase" evidence="1">
    <location>
        <begin position="191"/>
        <end position="360"/>
    </location>
</feature>
<organism evidence="3 4">
    <name type="scientific">Goodfellowiella coeruleoviolacea</name>
    <dbReference type="NCBI Taxonomy" id="334858"/>
    <lineage>
        <taxon>Bacteria</taxon>
        <taxon>Bacillati</taxon>
        <taxon>Actinomycetota</taxon>
        <taxon>Actinomycetes</taxon>
        <taxon>Pseudonocardiales</taxon>
        <taxon>Pseudonocardiaceae</taxon>
        <taxon>Goodfellowiella</taxon>
    </lineage>
</organism>
<dbReference type="Pfam" id="PF05378">
    <property type="entry name" value="Hydant_A_N"/>
    <property type="match status" value="1"/>
</dbReference>
<evidence type="ECO:0000259" key="1">
    <source>
        <dbReference type="Pfam" id="PF01968"/>
    </source>
</evidence>
<proteinExistence type="predicted"/>
<dbReference type="InterPro" id="IPR008040">
    <property type="entry name" value="Hydant_A_N"/>
</dbReference>
<dbReference type="Pfam" id="PF01968">
    <property type="entry name" value="Hydantoinase_A"/>
    <property type="match status" value="1"/>
</dbReference>
<dbReference type="AlphaFoldDB" id="A0AAE3GHT5"/>
<accession>A0AAE3GHT5</accession>
<gene>
    <name evidence="3" type="ORF">LX83_003261</name>
</gene>
<name>A0AAE3GHT5_9PSEU</name>
<reference evidence="3" key="1">
    <citation type="submission" date="2022-06" db="EMBL/GenBank/DDBJ databases">
        <title>Genomic Encyclopedia of Archaeal and Bacterial Type Strains, Phase II (KMG-II): from individual species to whole genera.</title>
        <authorList>
            <person name="Goeker M."/>
        </authorList>
    </citation>
    <scope>NUCLEOTIDE SEQUENCE</scope>
    <source>
        <strain evidence="3">DSM 43935</strain>
    </source>
</reference>
<dbReference type="GO" id="GO:0016787">
    <property type="term" value="F:hydrolase activity"/>
    <property type="evidence" value="ECO:0007669"/>
    <property type="project" value="InterPro"/>
</dbReference>
<keyword evidence="4" id="KW-1185">Reference proteome</keyword>
<comment type="caution">
    <text evidence="3">The sequence shown here is derived from an EMBL/GenBank/DDBJ whole genome shotgun (WGS) entry which is preliminary data.</text>
</comment>
<evidence type="ECO:0000259" key="2">
    <source>
        <dbReference type="Pfam" id="PF05378"/>
    </source>
</evidence>
<dbReference type="PANTHER" id="PTHR11365">
    <property type="entry name" value="5-OXOPROLINASE RELATED"/>
    <property type="match status" value="1"/>
</dbReference>
<dbReference type="PANTHER" id="PTHR11365:SF10">
    <property type="entry name" value="HYDANTOINASE_OXOPROLINASE"/>
    <property type="match status" value="1"/>
</dbReference>
<protein>
    <submittedName>
        <fullName evidence="3">Hydantoinase/oxoprolinase</fullName>
    </submittedName>
</protein>
<dbReference type="Proteomes" id="UP001206128">
    <property type="component" value="Unassembled WGS sequence"/>
</dbReference>
<dbReference type="SUPFAM" id="SSF53067">
    <property type="entry name" value="Actin-like ATPase domain"/>
    <property type="match status" value="2"/>
</dbReference>
<dbReference type="EMBL" id="JAMTCK010000007">
    <property type="protein sequence ID" value="MCP2166393.1"/>
    <property type="molecule type" value="Genomic_DNA"/>
</dbReference>